<dbReference type="InterPro" id="IPR050523">
    <property type="entry name" value="AKR_Detox_Biosynth"/>
</dbReference>
<reference evidence="3 4" key="1">
    <citation type="submission" date="2016-10" db="EMBL/GenBank/DDBJ databases">
        <title>Pseudoalteromonas amylolytica sp. nov., isolated from the surface seawater.</title>
        <authorList>
            <person name="Wu Y.-H."/>
            <person name="Cheng H."/>
            <person name="Jin X.-B."/>
            <person name="Wang C.-S."/>
            <person name="Xu X.-W."/>
        </authorList>
    </citation>
    <scope>NUCLEOTIDE SEQUENCE [LARGE SCALE GENOMIC DNA]</scope>
    <source>
        <strain evidence="3 4">JCM 12483</strain>
    </source>
</reference>
<organism evidence="3 4">
    <name type="scientific">Pseudoalteromonas byunsanensis</name>
    <dbReference type="NCBI Taxonomy" id="327939"/>
    <lineage>
        <taxon>Bacteria</taxon>
        <taxon>Pseudomonadati</taxon>
        <taxon>Pseudomonadota</taxon>
        <taxon>Gammaproteobacteria</taxon>
        <taxon>Alteromonadales</taxon>
        <taxon>Pseudoalteromonadaceae</taxon>
        <taxon>Pseudoalteromonas</taxon>
    </lineage>
</organism>
<dbReference type="SUPFAM" id="SSF51430">
    <property type="entry name" value="NAD(P)-linked oxidoreductase"/>
    <property type="match status" value="1"/>
</dbReference>
<dbReference type="PANTHER" id="PTHR43364:SF4">
    <property type="entry name" value="NAD(P)-LINKED OXIDOREDUCTASE SUPERFAMILY PROTEIN"/>
    <property type="match status" value="1"/>
</dbReference>
<keyword evidence="4" id="KW-1185">Reference proteome</keyword>
<sequence>MQFSRLGSSTLEVSRVCLGSMTWGLQNNQHDADEQINYALSHGINFIDTAELYAVPPSADTYGETEKIIGNWLARHQEKRQEIVLASKIAGGGMRWIRDGAPISAKTIIEAVDASLQRLSTDYIDLYQLHWPNRTSPHFANHWPGMVKFSDVEREQELSEMLEILQALQACIDNGKIRHWGLSDDTTWGINTYLRLASEHNLAKPVSIQNEFNLLHTKDWPYLIENCIHEDVAYLPWSPLAAGSLTGKYIDGARPEGSRWTYGQRNGLFRDTPQANQAVKAYVQLAQQFGVTPAQMALAWVNQVDGVTSTIIGATTMAQLKENLQAFDFKLDDAQQAAISELLQRFPSPF</sequence>
<comment type="caution">
    <text evidence="3">The sequence shown here is derived from an EMBL/GenBank/DDBJ whole genome shotgun (WGS) entry which is preliminary data.</text>
</comment>
<gene>
    <name evidence="3" type="ORF">BIW53_17285</name>
</gene>
<dbReference type="Proteomes" id="UP000180253">
    <property type="component" value="Unassembled WGS sequence"/>
</dbReference>
<dbReference type="AlphaFoldDB" id="A0A1S1N2S1"/>
<dbReference type="STRING" id="327939.BIW53_17285"/>
<dbReference type="OrthoDB" id="9772407at2"/>
<dbReference type="InterPro" id="IPR036812">
    <property type="entry name" value="NAD(P)_OxRdtase_dom_sf"/>
</dbReference>
<dbReference type="Gene3D" id="3.20.20.100">
    <property type="entry name" value="NADP-dependent oxidoreductase domain"/>
    <property type="match status" value="1"/>
</dbReference>
<feature type="domain" description="NADP-dependent oxidoreductase" evidence="2">
    <location>
        <begin position="16"/>
        <end position="342"/>
    </location>
</feature>
<evidence type="ECO:0000259" key="2">
    <source>
        <dbReference type="Pfam" id="PF00248"/>
    </source>
</evidence>
<dbReference type="EMBL" id="MNAN01000035">
    <property type="protein sequence ID" value="OHU93976.1"/>
    <property type="molecule type" value="Genomic_DNA"/>
</dbReference>
<keyword evidence="1" id="KW-0560">Oxidoreductase</keyword>
<dbReference type="PANTHER" id="PTHR43364">
    <property type="entry name" value="NADH-SPECIFIC METHYLGLYOXAL REDUCTASE-RELATED"/>
    <property type="match status" value="1"/>
</dbReference>
<evidence type="ECO:0000313" key="3">
    <source>
        <dbReference type="EMBL" id="OHU93976.1"/>
    </source>
</evidence>
<evidence type="ECO:0000313" key="4">
    <source>
        <dbReference type="Proteomes" id="UP000180253"/>
    </source>
</evidence>
<dbReference type="InterPro" id="IPR023210">
    <property type="entry name" value="NADP_OxRdtase_dom"/>
</dbReference>
<name>A0A1S1N2S1_9GAMM</name>
<proteinExistence type="predicted"/>
<accession>A0A1S1N2S1</accession>
<protein>
    <submittedName>
        <fullName evidence="3">Aldo/keto reductase</fullName>
    </submittedName>
</protein>
<dbReference type="RefSeq" id="WP_070993268.1">
    <property type="nucleotide sequence ID" value="NZ_CBCSHD010000004.1"/>
</dbReference>
<dbReference type="CDD" id="cd19094">
    <property type="entry name" value="AKR_Tas-like"/>
    <property type="match status" value="1"/>
</dbReference>
<dbReference type="Pfam" id="PF00248">
    <property type="entry name" value="Aldo_ket_red"/>
    <property type="match status" value="1"/>
</dbReference>
<evidence type="ECO:0000256" key="1">
    <source>
        <dbReference type="ARBA" id="ARBA00023002"/>
    </source>
</evidence>
<dbReference type="GO" id="GO:0016491">
    <property type="term" value="F:oxidoreductase activity"/>
    <property type="evidence" value="ECO:0007669"/>
    <property type="project" value="UniProtKB-KW"/>
</dbReference>